<dbReference type="GO" id="GO:0016747">
    <property type="term" value="F:acyltransferase activity, transferring groups other than amino-acyl groups"/>
    <property type="evidence" value="ECO:0007669"/>
    <property type="project" value="InterPro"/>
</dbReference>
<feature type="transmembrane region" description="Helical" evidence="1">
    <location>
        <begin position="303"/>
        <end position="323"/>
    </location>
</feature>
<feature type="transmembrane region" description="Helical" evidence="1">
    <location>
        <begin position="241"/>
        <end position="258"/>
    </location>
</feature>
<keyword evidence="1" id="KW-0812">Transmembrane</keyword>
<feature type="transmembrane region" description="Helical" evidence="1">
    <location>
        <begin position="181"/>
        <end position="199"/>
    </location>
</feature>
<proteinExistence type="predicted"/>
<feature type="domain" description="Acyltransferase 3" evidence="2">
    <location>
        <begin position="9"/>
        <end position="348"/>
    </location>
</feature>
<dbReference type="AlphaFoldDB" id="A0A7S7NND7"/>
<evidence type="ECO:0000259" key="2">
    <source>
        <dbReference type="Pfam" id="PF01757"/>
    </source>
</evidence>
<keyword evidence="3" id="KW-0808">Transferase</keyword>
<dbReference type="InterPro" id="IPR050623">
    <property type="entry name" value="Glucan_succinyl_AcylTrfase"/>
</dbReference>
<dbReference type="KEGG" id="pfer:IRI77_29225"/>
<dbReference type="InterPro" id="IPR002656">
    <property type="entry name" value="Acyl_transf_3_dom"/>
</dbReference>
<keyword evidence="4" id="KW-1185">Reference proteome</keyword>
<name>A0A7S7NND7_PALFE</name>
<accession>A0A7S7NND7</accession>
<organism evidence="3 4">
    <name type="scientific">Paludibaculum fermentans</name>
    <dbReference type="NCBI Taxonomy" id="1473598"/>
    <lineage>
        <taxon>Bacteria</taxon>
        <taxon>Pseudomonadati</taxon>
        <taxon>Acidobacteriota</taxon>
        <taxon>Terriglobia</taxon>
        <taxon>Bryobacterales</taxon>
        <taxon>Bryobacteraceae</taxon>
        <taxon>Paludibaculum</taxon>
    </lineage>
</organism>
<keyword evidence="3" id="KW-0012">Acyltransferase</keyword>
<evidence type="ECO:0000313" key="4">
    <source>
        <dbReference type="Proteomes" id="UP000593892"/>
    </source>
</evidence>
<protein>
    <submittedName>
        <fullName evidence="3">Acyltransferase family protein</fullName>
    </submittedName>
</protein>
<keyword evidence="1" id="KW-0472">Membrane</keyword>
<evidence type="ECO:0000313" key="3">
    <source>
        <dbReference type="EMBL" id="QOY86831.1"/>
    </source>
</evidence>
<feature type="transmembrane region" description="Helical" evidence="1">
    <location>
        <begin position="335"/>
        <end position="361"/>
    </location>
</feature>
<feature type="transmembrane region" description="Helical" evidence="1">
    <location>
        <begin position="140"/>
        <end position="161"/>
    </location>
</feature>
<keyword evidence="1" id="KW-1133">Transmembrane helix</keyword>
<dbReference type="Pfam" id="PF01757">
    <property type="entry name" value="Acyl_transf_3"/>
    <property type="match status" value="1"/>
</dbReference>
<gene>
    <name evidence="3" type="ORF">IRI77_29225</name>
</gene>
<evidence type="ECO:0000256" key="1">
    <source>
        <dbReference type="SAM" id="Phobius"/>
    </source>
</evidence>
<feature type="transmembrane region" description="Helical" evidence="1">
    <location>
        <begin position="53"/>
        <end position="75"/>
    </location>
</feature>
<feature type="transmembrane region" description="Helical" evidence="1">
    <location>
        <begin position="211"/>
        <end position="229"/>
    </location>
</feature>
<dbReference type="PANTHER" id="PTHR36927:SF1">
    <property type="entry name" value="MDO-LIKE PROTEIN"/>
    <property type="match status" value="1"/>
</dbReference>
<dbReference type="RefSeq" id="WP_194448500.1">
    <property type="nucleotide sequence ID" value="NZ_CP063849.1"/>
</dbReference>
<feature type="transmembrane region" description="Helical" evidence="1">
    <location>
        <begin position="270"/>
        <end position="291"/>
    </location>
</feature>
<feature type="transmembrane region" description="Helical" evidence="1">
    <location>
        <begin position="91"/>
        <end position="113"/>
    </location>
</feature>
<reference evidence="3 4" key="1">
    <citation type="submission" date="2020-10" db="EMBL/GenBank/DDBJ databases">
        <title>Complete genome sequence of Paludibaculum fermentans P105T, a facultatively anaerobic acidobacterium capable of dissimilatory Fe(III) reduction.</title>
        <authorList>
            <person name="Dedysh S.N."/>
            <person name="Beletsky A.V."/>
            <person name="Kulichevskaya I.S."/>
            <person name="Mardanov A.V."/>
            <person name="Ravin N.V."/>
        </authorList>
    </citation>
    <scope>NUCLEOTIDE SEQUENCE [LARGE SCALE GENOMIC DNA]</scope>
    <source>
        <strain evidence="3 4">P105</strain>
    </source>
</reference>
<sequence length="390" mass="43832">MNPSNVRYHALDSMRASMMLLGIYLHVVVGYSGDGHWPYIDPHPSTALSFTLGIIHSFRMPAFYVMAGFFGALLWNGRGPASFISNRVKRVLIPFALFWALLFPLMAAIVISLEKGTQMVVPAFLSGALLSRLHPLHLWFLEYLLFLYAIGGVVAWLSCWFPDGLMERIHVIYRWALQRPYAPALFALFSWLQLAAMRGNLKDCDGFRPELPILLAYIPPFTFGWLLYTNRDLLDRFKSHIGIYLALAVPAFLVYGLVPGGTHPYIKAAGNVLLCWFNIFICTGLFLKLCSQPSPRWRYMSDASYWLFIMHMPVVVGLQVALLPLPLPALAKVPIVLAIAVAILIVSYDLMVRSTWIGVLLNGRRYPRRLPVAAPQTAPAIVDARRPESA</sequence>
<dbReference type="Proteomes" id="UP000593892">
    <property type="component" value="Chromosome"/>
</dbReference>
<dbReference type="PANTHER" id="PTHR36927">
    <property type="entry name" value="BLR4337 PROTEIN"/>
    <property type="match status" value="1"/>
</dbReference>
<feature type="transmembrane region" description="Helical" evidence="1">
    <location>
        <begin position="16"/>
        <end position="33"/>
    </location>
</feature>
<dbReference type="EMBL" id="CP063849">
    <property type="protein sequence ID" value="QOY86831.1"/>
    <property type="molecule type" value="Genomic_DNA"/>
</dbReference>